<accession>A0A6I6MYY1</accession>
<keyword evidence="2" id="KW-1185">Reference proteome</keyword>
<sequence length="140" mass="15755">MRVLRKSFEEIANDLVASVPRGDELDFSEASLSLVEEMLEWAAANRGEMSADDQRRVIEGFGCYILEVARRTFGGRYAWHDQTEQPVLVVGEPDKSVALMAWTKVEGRLLGDDADNIVFHFEGFAERVRKDVAGDSVIYI</sequence>
<protein>
    <submittedName>
        <fullName evidence="1">Uncharacterized protein</fullName>
    </submittedName>
</protein>
<dbReference type="EMBL" id="CP047045">
    <property type="protein sequence ID" value="QGZ96343.1"/>
    <property type="molecule type" value="Genomic_DNA"/>
</dbReference>
<reference evidence="2" key="1">
    <citation type="submission" date="2019-12" db="EMBL/GenBank/DDBJ databases">
        <title>Complete genome of Terracaulis silvestris 0127_4.</title>
        <authorList>
            <person name="Vieira S."/>
            <person name="Riedel T."/>
            <person name="Sproer C."/>
            <person name="Pascual J."/>
            <person name="Boedeker C."/>
            <person name="Overmann J."/>
        </authorList>
    </citation>
    <scope>NUCLEOTIDE SEQUENCE [LARGE SCALE GENOMIC DNA]</scope>
    <source>
        <strain evidence="2">0127_4</strain>
    </source>
</reference>
<evidence type="ECO:0000313" key="1">
    <source>
        <dbReference type="EMBL" id="QGZ96343.1"/>
    </source>
</evidence>
<name>A0A6I6MYY1_9CAUL</name>
<proteinExistence type="predicted"/>
<dbReference type="Proteomes" id="UP000431269">
    <property type="component" value="Chromosome"/>
</dbReference>
<dbReference type="KEGG" id="tsv:DSM104635_03202"/>
<gene>
    <name evidence="1" type="ORF">DSM104635_03202</name>
</gene>
<evidence type="ECO:0000313" key="2">
    <source>
        <dbReference type="Proteomes" id="UP000431269"/>
    </source>
</evidence>
<organism evidence="1 2">
    <name type="scientific">Terricaulis silvestris</name>
    <dbReference type="NCBI Taxonomy" id="2686094"/>
    <lineage>
        <taxon>Bacteria</taxon>
        <taxon>Pseudomonadati</taxon>
        <taxon>Pseudomonadota</taxon>
        <taxon>Alphaproteobacteria</taxon>
        <taxon>Caulobacterales</taxon>
        <taxon>Caulobacteraceae</taxon>
        <taxon>Terricaulis</taxon>
    </lineage>
</organism>
<dbReference type="AlphaFoldDB" id="A0A6I6MYY1"/>